<dbReference type="EMBL" id="OV121132">
    <property type="protein sequence ID" value="CAH0547160.1"/>
    <property type="molecule type" value="Genomic_DNA"/>
</dbReference>
<evidence type="ECO:0000313" key="3">
    <source>
        <dbReference type="Proteomes" id="UP001154078"/>
    </source>
</evidence>
<accession>A0A9P0FBK4</accession>
<proteinExistence type="predicted"/>
<keyword evidence="3" id="KW-1185">Reference proteome</keyword>
<gene>
    <name evidence="2" type="ORF">MELIAE_LOCUS1200</name>
</gene>
<feature type="transmembrane region" description="Helical" evidence="1">
    <location>
        <begin position="88"/>
        <end position="109"/>
    </location>
</feature>
<sequence>MKETQTNGLSDDNNMQSATCKKNVYVYAGRIQIRMSKEQSNLKAVSDMKTRAFLAALRRFQARRGHCVVQCAQVYTCWCKGRPRQRTLASNVAVFISPSAFSGTTWHFLLG</sequence>
<keyword evidence="1" id="KW-1133">Transmembrane helix</keyword>
<reference evidence="2" key="1">
    <citation type="submission" date="2021-12" db="EMBL/GenBank/DDBJ databases">
        <authorList>
            <person name="King R."/>
        </authorList>
    </citation>
    <scope>NUCLEOTIDE SEQUENCE</scope>
</reference>
<evidence type="ECO:0000313" key="2">
    <source>
        <dbReference type="EMBL" id="CAH0547160.1"/>
    </source>
</evidence>
<dbReference type="Proteomes" id="UP001154078">
    <property type="component" value="Chromosome 1"/>
</dbReference>
<name>A0A9P0FBK4_BRAAE</name>
<dbReference type="AlphaFoldDB" id="A0A9P0FBK4"/>
<protein>
    <submittedName>
        <fullName evidence="2">Uncharacterized protein</fullName>
    </submittedName>
</protein>
<keyword evidence="1" id="KW-0812">Transmembrane</keyword>
<evidence type="ECO:0000256" key="1">
    <source>
        <dbReference type="SAM" id="Phobius"/>
    </source>
</evidence>
<keyword evidence="1" id="KW-0472">Membrane</keyword>
<organism evidence="2 3">
    <name type="scientific">Brassicogethes aeneus</name>
    <name type="common">Rape pollen beetle</name>
    <name type="synonym">Meligethes aeneus</name>
    <dbReference type="NCBI Taxonomy" id="1431903"/>
    <lineage>
        <taxon>Eukaryota</taxon>
        <taxon>Metazoa</taxon>
        <taxon>Ecdysozoa</taxon>
        <taxon>Arthropoda</taxon>
        <taxon>Hexapoda</taxon>
        <taxon>Insecta</taxon>
        <taxon>Pterygota</taxon>
        <taxon>Neoptera</taxon>
        <taxon>Endopterygota</taxon>
        <taxon>Coleoptera</taxon>
        <taxon>Polyphaga</taxon>
        <taxon>Cucujiformia</taxon>
        <taxon>Nitidulidae</taxon>
        <taxon>Meligethinae</taxon>
        <taxon>Brassicogethes</taxon>
    </lineage>
</organism>